<dbReference type="SUPFAM" id="SSF51430">
    <property type="entry name" value="NAD(P)-linked oxidoreductase"/>
    <property type="match status" value="1"/>
</dbReference>
<protein>
    <submittedName>
        <fullName evidence="2">Aldo/keto reductase</fullName>
    </submittedName>
</protein>
<name>A0A7X1KMU3_9SPHN</name>
<dbReference type="InterPro" id="IPR036812">
    <property type="entry name" value="NAD(P)_OxRdtase_dom_sf"/>
</dbReference>
<evidence type="ECO:0000313" key="3">
    <source>
        <dbReference type="Proteomes" id="UP000566813"/>
    </source>
</evidence>
<gene>
    <name evidence="2" type="ORF">H7F51_14525</name>
</gene>
<dbReference type="Pfam" id="PF00248">
    <property type="entry name" value="Aldo_ket_red"/>
    <property type="match status" value="1"/>
</dbReference>
<reference evidence="2 3" key="1">
    <citation type="submission" date="2020-08" db="EMBL/GenBank/DDBJ databases">
        <title>The genome sequence of type strain Novosphingobium flavum NBRC 111647.</title>
        <authorList>
            <person name="Liu Y."/>
        </authorList>
    </citation>
    <scope>NUCLEOTIDE SEQUENCE [LARGE SCALE GENOMIC DNA]</scope>
    <source>
        <strain evidence="2 3">NBRC 111647</strain>
    </source>
</reference>
<dbReference type="PANTHER" id="PTHR42686:SF1">
    <property type="entry name" value="GH17980P-RELATED"/>
    <property type="match status" value="1"/>
</dbReference>
<dbReference type="PANTHER" id="PTHR42686">
    <property type="entry name" value="GH17980P-RELATED"/>
    <property type="match status" value="1"/>
</dbReference>
<evidence type="ECO:0000313" key="2">
    <source>
        <dbReference type="EMBL" id="MBC2666733.1"/>
    </source>
</evidence>
<dbReference type="Proteomes" id="UP000566813">
    <property type="component" value="Unassembled WGS sequence"/>
</dbReference>
<comment type="caution">
    <text evidence="2">The sequence shown here is derived from an EMBL/GenBank/DDBJ whole genome shotgun (WGS) entry which is preliminary data.</text>
</comment>
<dbReference type="InterPro" id="IPR020471">
    <property type="entry name" value="AKR"/>
</dbReference>
<proteinExistence type="predicted"/>
<dbReference type="Gene3D" id="3.20.20.100">
    <property type="entry name" value="NADP-dependent oxidoreductase domain"/>
    <property type="match status" value="1"/>
</dbReference>
<accession>A0A7X1KMU3</accession>
<dbReference type="GO" id="GO:0005829">
    <property type="term" value="C:cytosol"/>
    <property type="evidence" value="ECO:0007669"/>
    <property type="project" value="TreeGrafter"/>
</dbReference>
<dbReference type="InterPro" id="IPR023210">
    <property type="entry name" value="NADP_OxRdtase_dom"/>
</dbReference>
<organism evidence="2 3">
    <name type="scientific">Novosphingobium flavum</name>
    <dbReference type="NCBI Taxonomy" id="1778672"/>
    <lineage>
        <taxon>Bacteria</taxon>
        <taxon>Pseudomonadati</taxon>
        <taxon>Pseudomonadota</taxon>
        <taxon>Alphaproteobacteria</taxon>
        <taxon>Sphingomonadales</taxon>
        <taxon>Sphingomonadaceae</taxon>
        <taxon>Novosphingobium</taxon>
    </lineage>
</organism>
<evidence type="ECO:0000259" key="1">
    <source>
        <dbReference type="Pfam" id="PF00248"/>
    </source>
</evidence>
<sequence>MTSNAGRTITFSAMGFGAAPLGNMHRPLPEAEADATVRAAWDEGLRYFDTAPLYGHGLSEMRLGRTLRSLPRESFVVSTKVGRILEPCRAGEEDSGIYVATPQLRVRFDYTYDGIMRSLESSLGRLGLDRVDILYLHDIEAKCHGRAGYEARFGELFDQGGWKALDELRKTGAVTAIGAGVNEVEPCARLLEQADPDIFLLAGRFTLLDQSAQGLLADCQGRGVGVVAGGPFNSGILATGPVDGARYDYAAASEGIRQRTQVIADICVRNGVSLPHAALHFALMHPAILSVIPGGQTPDEVRHNAELFRRPVPSSLWTDLVSAGALSPGAIVAAPSSAASHLASTGQKINANR</sequence>
<feature type="domain" description="NADP-dependent oxidoreductase" evidence="1">
    <location>
        <begin position="14"/>
        <end position="319"/>
    </location>
</feature>
<keyword evidence="3" id="KW-1185">Reference proteome</keyword>
<dbReference type="EMBL" id="JACLAW010000011">
    <property type="protein sequence ID" value="MBC2666733.1"/>
    <property type="molecule type" value="Genomic_DNA"/>
</dbReference>
<dbReference type="GO" id="GO:0016491">
    <property type="term" value="F:oxidoreductase activity"/>
    <property type="evidence" value="ECO:0007669"/>
    <property type="project" value="InterPro"/>
</dbReference>
<dbReference type="AlphaFoldDB" id="A0A7X1KMU3"/>